<evidence type="ECO:0000256" key="5">
    <source>
        <dbReference type="ARBA" id="ARBA00022679"/>
    </source>
</evidence>
<evidence type="ECO:0000259" key="12">
    <source>
        <dbReference type="Pfam" id="PF02366"/>
    </source>
</evidence>
<dbReference type="PANTHER" id="PTHR10050">
    <property type="entry name" value="DOLICHYL-PHOSPHATE-MANNOSE--PROTEIN MANNOSYLTRANSFERASE"/>
    <property type="match status" value="1"/>
</dbReference>
<name>A0A7T7S226_9ACTO</name>
<feature type="transmembrane region" description="Helical" evidence="10">
    <location>
        <begin position="213"/>
        <end position="232"/>
    </location>
</feature>
<feature type="transmembrane region" description="Helical" evidence="10">
    <location>
        <begin position="335"/>
        <end position="361"/>
    </location>
</feature>
<gene>
    <name evidence="14" type="ORF">JG540_09005</name>
</gene>
<sequence>MTNTSPHSEGPSESTPEPLASSAPVLTAGSAPTPSPGEVPAPAPAADEAGVVSATEEPGAAPPPRTTARDTESLRAALLLRPLGAAPSALANRLGWLVTLVVTLFAATLRLVGLNHPKGLMFDEIYYVKDAYALWQNGYESKWNDGADQLFAAGDFSALTTEPSFVVHPQLGKWLIAWGMQLMGTGPVGWRFATAIAGTLTVLLLIRLTLRLSGSVTLAGVAGLLLSIDGVALTESRIGLLDVFVGLFGLLSLYCLVRDRQWLRERLARELAGTQPGRAARLLRLRPWLLAAGVSLGLTCSIKWSGIYLLAVVGLIVVVWDFTALRALQAGRALLTWLGGAVNSFVHLVVVAVLVYVAGWWSWFLQPKAYNHGWAAAQRATHGGAVARSWLPDQLNDLVEYHLVMWNFHVNLDASHPYQSKPIGWLVQQRPTSFYWPGEEGLRAIGQDQACGVNHSCVQAITSIGNIPIWWAALLGLAALIGCLALYRRDWRAWVPLAGYLGLYAPWFLYPDRTIFTFYTVSFVPEVVLALVLPLGAAAGLLAPLPRPHEVPGGFLERWRFWDRSPLRTSIITRPAAEWPDGSNRPRFEETTGDGTVLVAPPRPAPSGQAVPELLPGDGLPPLQPKPAGILLIGAVVTTAIVFAVLWWPLWTGQTVTYQYWSWHMLFDSWI</sequence>
<feature type="transmembrane region" description="Helical" evidence="10">
    <location>
        <begin position="469"/>
        <end position="487"/>
    </location>
</feature>
<keyword evidence="7 10" id="KW-1133">Transmembrane helix</keyword>
<reference evidence="14 15" key="1">
    <citation type="submission" date="2020-12" db="EMBL/GenBank/DDBJ databases">
        <authorList>
            <person name="Zhou J."/>
        </authorList>
    </citation>
    <scope>NUCLEOTIDE SEQUENCE [LARGE SCALE GENOMIC DNA]</scope>
    <source>
        <strain evidence="14 15">CCUG 61299</strain>
    </source>
</reference>
<feature type="transmembrane region" description="Helical" evidence="10">
    <location>
        <begin position="630"/>
        <end position="651"/>
    </location>
</feature>
<dbReference type="KEGG" id="awe:JG540_09005"/>
<evidence type="ECO:0000313" key="14">
    <source>
        <dbReference type="EMBL" id="QQM67152.1"/>
    </source>
</evidence>
<dbReference type="EMBL" id="CP066802">
    <property type="protein sequence ID" value="QQM67152.1"/>
    <property type="molecule type" value="Genomic_DNA"/>
</dbReference>
<dbReference type="GO" id="GO:0004169">
    <property type="term" value="F:dolichyl-phosphate-mannose-protein mannosyltransferase activity"/>
    <property type="evidence" value="ECO:0007669"/>
    <property type="project" value="UniProtKB-UniRule"/>
</dbReference>
<dbReference type="InterPro" id="IPR032421">
    <property type="entry name" value="PMT_4TMC"/>
</dbReference>
<dbReference type="InterPro" id="IPR003342">
    <property type="entry name" value="ArnT-like_N"/>
</dbReference>
<evidence type="ECO:0000256" key="2">
    <source>
        <dbReference type="ARBA" id="ARBA00004922"/>
    </source>
</evidence>
<dbReference type="PANTHER" id="PTHR10050:SF46">
    <property type="entry name" value="PROTEIN O-MANNOSYL-TRANSFERASE 2"/>
    <property type="match status" value="1"/>
</dbReference>
<feature type="transmembrane region" description="Helical" evidence="10">
    <location>
        <begin position="238"/>
        <end position="257"/>
    </location>
</feature>
<dbReference type="AlphaFoldDB" id="A0A7T7S226"/>
<keyword evidence="8 10" id="KW-0472">Membrane</keyword>
<feature type="compositionally biased region" description="Polar residues" evidence="11">
    <location>
        <begin position="1"/>
        <end position="15"/>
    </location>
</feature>
<evidence type="ECO:0000313" key="15">
    <source>
        <dbReference type="Proteomes" id="UP000595895"/>
    </source>
</evidence>
<keyword evidence="10" id="KW-1003">Cell membrane</keyword>
<evidence type="ECO:0000256" key="3">
    <source>
        <dbReference type="ARBA" id="ARBA00007222"/>
    </source>
</evidence>
<feature type="domain" description="ArnT-like N-terminal" evidence="12">
    <location>
        <begin position="101"/>
        <end position="356"/>
    </location>
</feature>
<feature type="transmembrane region" description="Helical" evidence="10">
    <location>
        <begin position="94"/>
        <end position="113"/>
    </location>
</feature>
<dbReference type="Proteomes" id="UP000595895">
    <property type="component" value="Chromosome"/>
</dbReference>
<feature type="region of interest" description="Disordered" evidence="11">
    <location>
        <begin position="1"/>
        <end position="70"/>
    </location>
</feature>
<evidence type="ECO:0000256" key="10">
    <source>
        <dbReference type="RuleBase" id="RU367007"/>
    </source>
</evidence>
<comment type="subcellular location">
    <subcellularLocation>
        <location evidence="10">Cell membrane</location>
    </subcellularLocation>
    <subcellularLocation>
        <location evidence="1">Endomembrane system</location>
        <topology evidence="1">Multi-pass membrane protein</topology>
    </subcellularLocation>
</comment>
<dbReference type="Pfam" id="PF02366">
    <property type="entry name" value="PMT"/>
    <property type="match status" value="1"/>
</dbReference>
<feature type="compositionally biased region" description="Low complexity" evidence="11">
    <location>
        <begin position="44"/>
        <end position="59"/>
    </location>
</feature>
<evidence type="ECO:0000256" key="1">
    <source>
        <dbReference type="ARBA" id="ARBA00004127"/>
    </source>
</evidence>
<organism evidence="14 15">
    <name type="scientific">Actinomyces weissii</name>
    <dbReference type="NCBI Taxonomy" id="675090"/>
    <lineage>
        <taxon>Bacteria</taxon>
        <taxon>Bacillati</taxon>
        <taxon>Actinomycetota</taxon>
        <taxon>Actinomycetes</taxon>
        <taxon>Actinomycetales</taxon>
        <taxon>Actinomycetaceae</taxon>
        <taxon>Actinomyces</taxon>
    </lineage>
</organism>
<evidence type="ECO:0000256" key="7">
    <source>
        <dbReference type="ARBA" id="ARBA00022989"/>
    </source>
</evidence>
<feature type="transmembrane region" description="Helical" evidence="10">
    <location>
        <begin position="494"/>
        <end position="510"/>
    </location>
</feature>
<keyword evidence="15" id="KW-1185">Reference proteome</keyword>
<keyword evidence="4 10" id="KW-0328">Glycosyltransferase</keyword>
<feature type="compositionally biased region" description="Pro residues" evidence="11">
    <location>
        <begin position="33"/>
        <end position="43"/>
    </location>
</feature>
<dbReference type="InterPro" id="IPR027005">
    <property type="entry name" value="PMT-like"/>
</dbReference>
<evidence type="ECO:0000256" key="11">
    <source>
        <dbReference type="SAM" id="MobiDB-lite"/>
    </source>
</evidence>
<dbReference type="EC" id="2.4.1.-" evidence="10"/>
<protein>
    <recommendedName>
        <fullName evidence="9 10">Polyprenol-phosphate-mannose--protein mannosyltransferase</fullName>
        <ecNumber evidence="10">2.4.1.-</ecNumber>
    </recommendedName>
</protein>
<feature type="transmembrane region" description="Helical" evidence="10">
    <location>
        <begin position="188"/>
        <end position="206"/>
    </location>
</feature>
<feature type="transmembrane region" description="Helical" evidence="10">
    <location>
        <begin position="516"/>
        <end position="542"/>
    </location>
</feature>
<keyword evidence="5 10" id="KW-0808">Transferase</keyword>
<comment type="function">
    <text evidence="10">Protein O-mannosyltransferase that catalyzes the transfer of a single mannose residue from a polyprenol phospho-mannosyl lipidic donor to the hydroxyl group of selected serine and threonine residues in acceptor proteins.</text>
</comment>
<comment type="pathway">
    <text evidence="2 10">Protein modification; protein glycosylation.</text>
</comment>
<dbReference type="GO" id="GO:0005886">
    <property type="term" value="C:plasma membrane"/>
    <property type="evidence" value="ECO:0007669"/>
    <property type="project" value="UniProtKB-SubCell"/>
</dbReference>
<evidence type="ECO:0000256" key="9">
    <source>
        <dbReference type="ARBA" id="ARBA00093617"/>
    </source>
</evidence>
<proteinExistence type="inferred from homology"/>
<dbReference type="GO" id="GO:0012505">
    <property type="term" value="C:endomembrane system"/>
    <property type="evidence" value="ECO:0007669"/>
    <property type="project" value="UniProtKB-SubCell"/>
</dbReference>
<accession>A0A7T7S226</accession>
<comment type="similarity">
    <text evidence="3 10">Belongs to the glycosyltransferase 39 family.</text>
</comment>
<evidence type="ECO:0000256" key="8">
    <source>
        <dbReference type="ARBA" id="ARBA00023136"/>
    </source>
</evidence>
<dbReference type="UniPathway" id="UPA00378"/>
<evidence type="ECO:0000256" key="6">
    <source>
        <dbReference type="ARBA" id="ARBA00022692"/>
    </source>
</evidence>
<feature type="transmembrane region" description="Helical" evidence="10">
    <location>
        <begin position="310"/>
        <end position="328"/>
    </location>
</feature>
<keyword evidence="6 10" id="KW-0812">Transmembrane</keyword>
<evidence type="ECO:0000256" key="4">
    <source>
        <dbReference type="ARBA" id="ARBA00022676"/>
    </source>
</evidence>
<dbReference type="Pfam" id="PF16192">
    <property type="entry name" value="PMT_4TMC"/>
    <property type="match status" value="1"/>
</dbReference>
<feature type="domain" description="Protein O-mannosyl-transferase C-terminal four TM" evidence="13">
    <location>
        <begin position="395"/>
        <end position="494"/>
    </location>
</feature>
<evidence type="ECO:0000259" key="13">
    <source>
        <dbReference type="Pfam" id="PF16192"/>
    </source>
</evidence>
<dbReference type="RefSeq" id="WP_200275490.1">
    <property type="nucleotide sequence ID" value="NZ_CP066802.1"/>
</dbReference>